<comment type="caution">
    <text evidence="2">The sequence shown here is derived from an EMBL/GenBank/DDBJ whole genome shotgun (WGS) entry which is preliminary data.</text>
</comment>
<dbReference type="SUPFAM" id="SSF46894">
    <property type="entry name" value="C-terminal effector domain of the bipartite response regulators"/>
    <property type="match status" value="1"/>
</dbReference>
<dbReference type="InterPro" id="IPR036388">
    <property type="entry name" value="WH-like_DNA-bd_sf"/>
</dbReference>
<sequence>MSFSVPHEEIALQDSFFEAALSPEAWSRSLEHLSDYVGGGAINLILIEKAGAQPLDVRYGRVDEFAYTSYIENYIAVDPRIPRILTSPVNTMLMEHQVLTEDERRSSAIYNELMSRSGMRNQAISLLSADDIYAGFGVAPQNDAVPFTTDQIGRLSRQLNSLKQAVRFYTSNRGLQLQRKSLGDLWSNSGKAVLLFDAFGQVLFANSLAETFIRSGLLKQRHRQISFPDRTAQANWTTLQNQTKEAGAPRTFEFLATNRISLEQIGVRVISAEPLLSKVASASTPALVMVLTVLSGETPINQQEVDRFCQLFGITQAESRVVAAVANGISLSDLAAERKVATDTLRKQLKTAMAKCGVPSQKALISRLERFCFLSQI</sequence>
<dbReference type="InterPro" id="IPR016032">
    <property type="entry name" value="Sig_transdc_resp-reg_C-effctor"/>
</dbReference>
<name>A0ABR9CSW0_9HYPH</name>
<evidence type="ECO:0000259" key="1">
    <source>
        <dbReference type="SMART" id="SM00421"/>
    </source>
</evidence>
<reference evidence="3" key="1">
    <citation type="submission" date="2020-09" db="EMBL/GenBank/DDBJ databases">
        <title>The genome sequence of strain Labrenzia suaedae 4C16A.</title>
        <authorList>
            <person name="Liu Y."/>
        </authorList>
    </citation>
    <scope>NUCLEOTIDE SEQUENCE [LARGE SCALE GENOMIC DNA]</scope>
    <source>
        <strain evidence="3">4C16A</strain>
    </source>
</reference>
<keyword evidence="3" id="KW-1185">Reference proteome</keyword>
<feature type="domain" description="HTH luxR-type" evidence="1">
    <location>
        <begin position="311"/>
        <end position="368"/>
    </location>
</feature>
<reference evidence="2 3" key="2">
    <citation type="journal article" date="2021" name="Int. J. Syst. Evol. Microbiol.">
        <title>Roseibium litorale sp. nov., isolated from a tidal flat sediment and proposal for the reclassification of Labrenzia polysiphoniae as Roseibium polysiphoniae comb. nov.</title>
        <authorList>
            <person name="Liu Y."/>
            <person name="Pei T."/>
            <person name="Du J."/>
            <person name="Chao M."/>
            <person name="Deng M.R."/>
            <person name="Zhu H."/>
        </authorList>
    </citation>
    <scope>NUCLEOTIDE SEQUENCE [LARGE SCALE GENOMIC DNA]</scope>
    <source>
        <strain evidence="2 3">4C16A</strain>
    </source>
</reference>
<evidence type="ECO:0000313" key="2">
    <source>
        <dbReference type="EMBL" id="MBD8893971.1"/>
    </source>
</evidence>
<accession>A0ABR9CSW0</accession>
<dbReference type="InterPro" id="IPR000792">
    <property type="entry name" value="Tscrpt_reg_LuxR_C"/>
</dbReference>
<proteinExistence type="predicted"/>
<organism evidence="2 3">
    <name type="scientific">Roseibium litorale</name>
    <dbReference type="NCBI Taxonomy" id="2803841"/>
    <lineage>
        <taxon>Bacteria</taxon>
        <taxon>Pseudomonadati</taxon>
        <taxon>Pseudomonadota</taxon>
        <taxon>Alphaproteobacteria</taxon>
        <taxon>Hyphomicrobiales</taxon>
        <taxon>Stappiaceae</taxon>
        <taxon>Roseibium</taxon>
    </lineage>
</organism>
<protein>
    <recommendedName>
        <fullName evidence="1">HTH luxR-type domain-containing protein</fullName>
    </recommendedName>
</protein>
<dbReference type="SMART" id="SM00421">
    <property type="entry name" value="HTH_LUXR"/>
    <property type="match status" value="1"/>
</dbReference>
<dbReference type="EMBL" id="JACYXI010000018">
    <property type="protein sequence ID" value="MBD8893971.1"/>
    <property type="molecule type" value="Genomic_DNA"/>
</dbReference>
<gene>
    <name evidence="2" type="ORF">IG616_20690</name>
</gene>
<dbReference type="Gene3D" id="1.10.10.10">
    <property type="entry name" value="Winged helix-like DNA-binding domain superfamily/Winged helix DNA-binding domain"/>
    <property type="match status" value="1"/>
</dbReference>
<dbReference type="Proteomes" id="UP000632063">
    <property type="component" value="Unassembled WGS sequence"/>
</dbReference>
<dbReference type="RefSeq" id="WP_192150468.1">
    <property type="nucleotide sequence ID" value="NZ_JACYXI010000018.1"/>
</dbReference>
<evidence type="ECO:0000313" key="3">
    <source>
        <dbReference type="Proteomes" id="UP000632063"/>
    </source>
</evidence>